<organism evidence="1">
    <name type="scientific">Octopus bimaculoides</name>
    <name type="common">California two-spotted octopus</name>
    <dbReference type="NCBI Taxonomy" id="37653"/>
    <lineage>
        <taxon>Eukaryota</taxon>
        <taxon>Metazoa</taxon>
        <taxon>Spiralia</taxon>
        <taxon>Lophotrochozoa</taxon>
        <taxon>Mollusca</taxon>
        <taxon>Cephalopoda</taxon>
        <taxon>Coleoidea</taxon>
        <taxon>Octopodiformes</taxon>
        <taxon>Octopoda</taxon>
        <taxon>Incirrata</taxon>
        <taxon>Octopodidae</taxon>
        <taxon>Octopus</taxon>
    </lineage>
</organism>
<protein>
    <submittedName>
        <fullName evidence="1">Uncharacterized protein</fullName>
    </submittedName>
</protein>
<gene>
    <name evidence="1" type="ORF">OCBIM_22009933mg</name>
</gene>
<name>A0A0L8HP34_OCTBM</name>
<evidence type="ECO:0000313" key="1">
    <source>
        <dbReference type="EMBL" id="KOF91006.1"/>
    </source>
</evidence>
<reference evidence="1" key="1">
    <citation type="submission" date="2015-07" db="EMBL/GenBank/DDBJ databases">
        <title>MeaNS - Measles Nucleotide Surveillance Program.</title>
        <authorList>
            <person name="Tran T."/>
            <person name="Druce J."/>
        </authorList>
    </citation>
    <scope>NUCLEOTIDE SEQUENCE</scope>
    <source>
        <strain evidence="1">UCB-OBI-ISO-001</strain>
        <tissue evidence="1">Gonad</tissue>
    </source>
</reference>
<proteinExistence type="predicted"/>
<dbReference type="EMBL" id="KQ417623">
    <property type="protein sequence ID" value="KOF91006.1"/>
    <property type="molecule type" value="Genomic_DNA"/>
</dbReference>
<sequence length="80" mass="9253">MLIAIKRYRSDLNSKDTGVKEILGMKALYSWHNLTKCFLRWTTAMLEFLLYIRQVYLYIKFKGSFALVNSVAAMPEKAAA</sequence>
<dbReference type="AlphaFoldDB" id="A0A0L8HP34"/>
<accession>A0A0L8HP34</accession>